<dbReference type="Proteomes" id="UP001168098">
    <property type="component" value="Unassembled WGS sequence"/>
</dbReference>
<feature type="domain" description="SANT" evidence="8">
    <location>
        <begin position="105"/>
        <end position="158"/>
    </location>
</feature>
<evidence type="ECO:0000259" key="7">
    <source>
        <dbReference type="PROSITE" id="PS50090"/>
    </source>
</evidence>
<dbReference type="EMBL" id="JARBHA010000018">
    <property type="protein sequence ID" value="KAJ9675434.1"/>
    <property type="molecule type" value="Genomic_DNA"/>
</dbReference>
<dbReference type="GO" id="GO:0005634">
    <property type="term" value="C:nucleus"/>
    <property type="evidence" value="ECO:0007669"/>
    <property type="project" value="UniProtKB-SubCell"/>
</dbReference>
<dbReference type="InterPro" id="IPR006447">
    <property type="entry name" value="Myb_dom_plants"/>
</dbReference>
<comment type="subcellular location">
    <subcellularLocation>
        <location evidence="1">Nucleus</location>
    </subcellularLocation>
</comment>
<dbReference type="SUPFAM" id="SSF46689">
    <property type="entry name" value="Homeodomain-like"/>
    <property type="match status" value="2"/>
</dbReference>
<keyword evidence="4" id="KW-0804">Transcription</keyword>
<sequence length="333" mass="38811">MDCDPFPSQFIRTHWTRLEDKIFEQALVIFPEEMPDRWQSIAQQLQGKTPEDMKLHYELLVEDVTNIENGNVEMPSYLEEAWRRETEPRTSHDSVGKRTKEVERKKGTPWTEVEHRLFLSGLVRFGKGDWRSISRHVVITRTPTQVASHAQKFYLRQNSVKKERKRSSIHDINTIDNFSSSDFPNNFSDQPKDEVIDMPDNFSDLPNNFPDQQQVHHFPNNFADQQAQDINTTLNNYPNYSTNFLDQQAQDINNTVLDNFPTNFPDQQAQDINTTLQNFPNYPTNFPDQQGQQVQHAQGEGIGYPTNFPELQLQTFRQQGGGGFQTFTHLFSR</sequence>
<dbReference type="PROSITE" id="PS50090">
    <property type="entry name" value="MYB_LIKE"/>
    <property type="match status" value="2"/>
</dbReference>
<evidence type="ECO:0000256" key="6">
    <source>
        <dbReference type="SAM" id="MobiDB-lite"/>
    </source>
</evidence>
<evidence type="ECO:0000313" key="10">
    <source>
        <dbReference type="EMBL" id="KAJ9675434.1"/>
    </source>
</evidence>
<dbReference type="AlphaFoldDB" id="A0AA38YS25"/>
<dbReference type="InterPro" id="IPR001005">
    <property type="entry name" value="SANT/Myb"/>
</dbReference>
<dbReference type="PROSITE" id="PS51294">
    <property type="entry name" value="HTH_MYB"/>
    <property type="match status" value="1"/>
</dbReference>
<dbReference type="PROSITE" id="PS51293">
    <property type="entry name" value="SANT"/>
    <property type="match status" value="1"/>
</dbReference>
<keyword evidence="3" id="KW-0238">DNA-binding</keyword>
<name>A0AA38YS25_VITRO</name>
<feature type="domain" description="Myb-like" evidence="7">
    <location>
        <begin position="102"/>
        <end position="154"/>
    </location>
</feature>
<reference evidence="10 11" key="1">
    <citation type="journal article" date="2023" name="BMC Biotechnol.">
        <title>Vitis rotundifolia cv Carlos genome sequencing.</title>
        <authorList>
            <person name="Huff M."/>
            <person name="Hulse-Kemp A."/>
            <person name="Scheffler B."/>
            <person name="Youngblood R."/>
            <person name="Simpson S."/>
            <person name="Babiker E."/>
            <person name="Staton M."/>
        </authorList>
    </citation>
    <scope>NUCLEOTIDE SEQUENCE [LARGE SCALE GENOMIC DNA]</scope>
    <source>
        <tissue evidence="10">Leaf</tissue>
    </source>
</reference>
<accession>A0AA38YS25</accession>
<dbReference type="NCBIfam" id="TIGR01557">
    <property type="entry name" value="myb_SHAQKYF"/>
    <property type="match status" value="1"/>
</dbReference>
<dbReference type="InterPro" id="IPR009057">
    <property type="entry name" value="Homeodomain-like_sf"/>
</dbReference>
<evidence type="ECO:0000256" key="5">
    <source>
        <dbReference type="ARBA" id="ARBA00023242"/>
    </source>
</evidence>
<dbReference type="CDD" id="cd00167">
    <property type="entry name" value="SANT"/>
    <property type="match status" value="2"/>
</dbReference>
<evidence type="ECO:0000259" key="8">
    <source>
        <dbReference type="PROSITE" id="PS51293"/>
    </source>
</evidence>
<dbReference type="PANTHER" id="PTHR44042:SF15">
    <property type="entry name" value="DUPLICATED HOMEODOMAIN-LIKE SUPERFAMILY PROTEIN"/>
    <property type="match status" value="1"/>
</dbReference>
<protein>
    <submittedName>
        <fullName evidence="10">Uncharacterized protein</fullName>
    </submittedName>
</protein>
<dbReference type="GO" id="GO:0003677">
    <property type="term" value="F:DNA binding"/>
    <property type="evidence" value="ECO:0007669"/>
    <property type="project" value="UniProtKB-KW"/>
</dbReference>
<dbReference type="SMART" id="SM00717">
    <property type="entry name" value="SANT"/>
    <property type="match status" value="2"/>
</dbReference>
<keyword evidence="2" id="KW-0805">Transcription regulation</keyword>
<keyword evidence="5" id="KW-0539">Nucleus</keyword>
<dbReference type="InterPro" id="IPR017930">
    <property type="entry name" value="Myb_dom"/>
</dbReference>
<dbReference type="Pfam" id="PF00249">
    <property type="entry name" value="Myb_DNA-binding"/>
    <property type="match status" value="2"/>
</dbReference>
<gene>
    <name evidence="10" type="ORF">PVL29_024379</name>
</gene>
<dbReference type="PANTHER" id="PTHR44042">
    <property type="entry name" value="DUPLICATED HOMEODOMAIN-LIKE SUPERFAMILY PROTEIN-RELATED"/>
    <property type="match status" value="1"/>
</dbReference>
<evidence type="ECO:0000256" key="2">
    <source>
        <dbReference type="ARBA" id="ARBA00023015"/>
    </source>
</evidence>
<keyword evidence="11" id="KW-1185">Reference proteome</keyword>
<feature type="region of interest" description="Disordered" evidence="6">
    <location>
        <begin position="83"/>
        <end position="103"/>
    </location>
</feature>
<evidence type="ECO:0000259" key="9">
    <source>
        <dbReference type="PROSITE" id="PS51294"/>
    </source>
</evidence>
<dbReference type="InterPro" id="IPR017884">
    <property type="entry name" value="SANT_dom"/>
</dbReference>
<feature type="domain" description="Myb-like" evidence="7">
    <location>
        <begin position="12"/>
        <end position="61"/>
    </location>
</feature>
<dbReference type="FunFam" id="1.10.10.60:FF:000009">
    <property type="entry name" value="transcription factor MYB1R1"/>
    <property type="match status" value="1"/>
</dbReference>
<dbReference type="FunFam" id="1.10.10.60:FF:000154">
    <property type="entry name" value="Transcription factor SRM1"/>
    <property type="match status" value="1"/>
</dbReference>
<feature type="domain" description="HTH myb-type" evidence="9">
    <location>
        <begin position="103"/>
        <end position="158"/>
    </location>
</feature>
<organism evidence="10 11">
    <name type="scientific">Vitis rotundifolia</name>
    <name type="common">Muscadine grape</name>
    <dbReference type="NCBI Taxonomy" id="103349"/>
    <lineage>
        <taxon>Eukaryota</taxon>
        <taxon>Viridiplantae</taxon>
        <taxon>Streptophyta</taxon>
        <taxon>Embryophyta</taxon>
        <taxon>Tracheophyta</taxon>
        <taxon>Spermatophyta</taxon>
        <taxon>Magnoliopsida</taxon>
        <taxon>eudicotyledons</taxon>
        <taxon>Gunneridae</taxon>
        <taxon>Pentapetalae</taxon>
        <taxon>rosids</taxon>
        <taxon>Vitales</taxon>
        <taxon>Vitaceae</taxon>
        <taxon>Viteae</taxon>
        <taxon>Vitis</taxon>
    </lineage>
</organism>
<evidence type="ECO:0000313" key="11">
    <source>
        <dbReference type="Proteomes" id="UP001168098"/>
    </source>
</evidence>
<dbReference type="Gene3D" id="1.10.10.60">
    <property type="entry name" value="Homeodomain-like"/>
    <property type="match status" value="2"/>
</dbReference>
<proteinExistence type="predicted"/>
<comment type="caution">
    <text evidence="10">The sequence shown here is derived from an EMBL/GenBank/DDBJ whole genome shotgun (WGS) entry which is preliminary data.</text>
</comment>
<evidence type="ECO:0000256" key="3">
    <source>
        <dbReference type="ARBA" id="ARBA00023125"/>
    </source>
</evidence>
<evidence type="ECO:0000256" key="4">
    <source>
        <dbReference type="ARBA" id="ARBA00023163"/>
    </source>
</evidence>
<evidence type="ECO:0000256" key="1">
    <source>
        <dbReference type="ARBA" id="ARBA00004123"/>
    </source>
</evidence>